<dbReference type="GO" id="GO:0009341">
    <property type="term" value="C:beta-galactosidase complex"/>
    <property type="evidence" value="ECO:0007669"/>
    <property type="project" value="TreeGrafter"/>
</dbReference>
<dbReference type="InterPro" id="IPR008979">
    <property type="entry name" value="Galactose-bd-like_sf"/>
</dbReference>
<dbReference type="InterPro" id="IPR006104">
    <property type="entry name" value="Glyco_hydro_2_N"/>
</dbReference>
<keyword evidence="4" id="KW-0378">Hydrolase</keyword>
<dbReference type="EC" id="3.2.1.23" evidence="3"/>
<comment type="catalytic activity">
    <reaction evidence="1">
        <text>Hydrolysis of terminal non-reducing beta-D-galactose residues in beta-D-galactosides.</text>
        <dbReference type="EC" id="3.2.1.23"/>
    </reaction>
</comment>
<dbReference type="PANTHER" id="PTHR46323:SF2">
    <property type="entry name" value="BETA-GALACTOSIDASE"/>
    <property type="match status" value="1"/>
</dbReference>
<dbReference type="PANTHER" id="PTHR46323">
    <property type="entry name" value="BETA-GALACTOSIDASE"/>
    <property type="match status" value="1"/>
</dbReference>
<evidence type="ECO:0000313" key="9">
    <source>
        <dbReference type="EMBL" id="GCB36952.1"/>
    </source>
</evidence>
<dbReference type="InterPro" id="IPR050347">
    <property type="entry name" value="Bact_Beta-galactosidase"/>
</dbReference>
<evidence type="ECO:0000256" key="3">
    <source>
        <dbReference type="ARBA" id="ARBA00012756"/>
    </source>
</evidence>
<feature type="domain" description="Glycosyl hydrolases family 2 sugar binding" evidence="8">
    <location>
        <begin position="29"/>
        <end position="212"/>
    </location>
</feature>
<evidence type="ECO:0000256" key="5">
    <source>
        <dbReference type="ARBA" id="ARBA00023295"/>
    </source>
</evidence>
<dbReference type="Gene3D" id="3.20.20.80">
    <property type="entry name" value="Glycosidases"/>
    <property type="match status" value="1"/>
</dbReference>
<dbReference type="AlphaFoldDB" id="A0A401LZJ2"/>
<keyword evidence="10" id="KW-1185">Reference proteome</keyword>
<evidence type="ECO:0000313" key="10">
    <source>
        <dbReference type="Proteomes" id="UP000288079"/>
    </source>
</evidence>
<dbReference type="Proteomes" id="UP000288079">
    <property type="component" value="Unassembled WGS sequence"/>
</dbReference>
<dbReference type="RefSeq" id="WP_125042423.1">
    <property type="nucleotide sequence ID" value="NZ_BHWB01000017.1"/>
</dbReference>
<dbReference type="Pfam" id="PF00703">
    <property type="entry name" value="Glyco_hydro_2"/>
    <property type="match status" value="1"/>
</dbReference>
<gene>
    <name evidence="9" type="ORF">KGMB02408_38970</name>
</gene>
<comment type="similarity">
    <text evidence="2">Belongs to the glycosyl hydrolase 2 family.</text>
</comment>
<feature type="domain" description="Glycoside hydrolase family 2 catalytic" evidence="7">
    <location>
        <begin position="327"/>
        <end position="472"/>
    </location>
</feature>
<dbReference type="SUPFAM" id="SSF51445">
    <property type="entry name" value="(Trans)glycosidases"/>
    <property type="match status" value="1"/>
</dbReference>
<dbReference type="PROSITE" id="PS51257">
    <property type="entry name" value="PROKAR_LIPOPROTEIN"/>
    <property type="match status" value="1"/>
</dbReference>
<dbReference type="SUPFAM" id="SSF49303">
    <property type="entry name" value="beta-Galactosidase/glucuronidase domain"/>
    <property type="match status" value="1"/>
</dbReference>
<sequence length="935" mass="106703">MKRSIVNWSVFIALLCVIYACQTNKNLAHSLAGEWNFALDSNDVGEKENWATKSLSERVKLPGSLQEQGKGHDVSVHTRWTGSVNDKSWYEAAEYAKYRKPGNVKVPFWLNPDKHYVGVAWYQKEIEIPEGWNNKRIQFEFERTHWETSLYIDGKKIDHQDALQVPHRYVVSSLTPGKHLLTLRVDNRMHIDVGSNAHSVSDHTQSNWNGVIGTINMKTLPAMAIDHIQVYPDAKAKKANIKVYLNGKSEDSRLALKVLFEGRPVLKKEIEIASTAGDYVETTLEWEDSVKLWSEFTPNVYRLQAVLSSPDGASEKELNFGFRDLTVNGTRFDINGRPLFLRGTLECCIFPKTGYPAMDNEYWTKIYSTCKSYGLNHVRFHSWCPPAAAFHVADSMGVYLQVECGGWTWVGDGNPQDEWLKKESDRIVKEYGNHPSFCLLAYGNEPGGDNQGSYLNDLVVHWKQTDGRRLYTSAAGWPKVKDADYFNTDHPRIGGIGRIENILNVYTPRTDYDFRERIEKDMPTVSHEVGQWCVYPDFKEIDKYTGVLKAKNFEIFRETLNEKGLGDMAEKYLYASGRLQTLCYKMDIEAALRTPGFAGFQLLDLHDFPGQGTALVGVLNPFWESKGYVDDKEFSTFCNQTVPLARMSKLIWNNNEQLTADIEFAHFGEKPLNDVTVVWNIETKEGNVVKSGSFKTDLPIGNLIEVGSIELPLNTFTDPTQLTLKVNIENTKIANSWHVWVYPSEKKEIQKMPYITYDLDNKAIEKLNQGENVLFLSYDKVTPEKGGDIKTAFSPIFWNTAWTNNAPPQTLGFLCDPKHDVFASFPNDGYSDFQWKDLAVNCNAMIMDDFSHDFRPLVYIIDDWFKNRKLGVLFEGKVGKGNLMVCSIDLDTDLDIRLSAAQFKQSILEYMASDKFKPQQEIDLQVLRPMFLTEK</sequence>
<keyword evidence="5" id="KW-0326">Glycosidase</keyword>
<evidence type="ECO:0000256" key="1">
    <source>
        <dbReference type="ARBA" id="ARBA00001412"/>
    </source>
</evidence>
<dbReference type="InterPro" id="IPR006103">
    <property type="entry name" value="Glyco_hydro_2_cat"/>
</dbReference>
<dbReference type="GO" id="GO:0004565">
    <property type="term" value="F:beta-galactosidase activity"/>
    <property type="evidence" value="ECO:0007669"/>
    <property type="project" value="UniProtKB-EC"/>
</dbReference>
<evidence type="ECO:0000259" key="6">
    <source>
        <dbReference type="Pfam" id="PF00703"/>
    </source>
</evidence>
<organism evidence="9 10">
    <name type="scientific">Bacteroides faecalis</name>
    <dbReference type="NCBI Taxonomy" id="2447885"/>
    <lineage>
        <taxon>Bacteria</taxon>
        <taxon>Pseudomonadati</taxon>
        <taxon>Bacteroidota</taxon>
        <taxon>Bacteroidia</taxon>
        <taxon>Bacteroidales</taxon>
        <taxon>Bacteroidaceae</taxon>
        <taxon>Bacteroides</taxon>
    </lineage>
</organism>
<evidence type="ECO:0000259" key="8">
    <source>
        <dbReference type="Pfam" id="PF02837"/>
    </source>
</evidence>
<dbReference type="GO" id="GO:0005990">
    <property type="term" value="P:lactose catabolic process"/>
    <property type="evidence" value="ECO:0007669"/>
    <property type="project" value="TreeGrafter"/>
</dbReference>
<comment type="caution">
    <text evidence="9">The sequence shown here is derived from an EMBL/GenBank/DDBJ whole genome shotgun (WGS) entry which is preliminary data.</text>
</comment>
<dbReference type="InterPro" id="IPR036156">
    <property type="entry name" value="Beta-gal/glucu_dom_sf"/>
</dbReference>
<name>A0A401LZJ2_9BACE</name>
<evidence type="ECO:0000256" key="2">
    <source>
        <dbReference type="ARBA" id="ARBA00007401"/>
    </source>
</evidence>
<dbReference type="Gene3D" id="2.60.120.260">
    <property type="entry name" value="Galactose-binding domain-like"/>
    <property type="match status" value="1"/>
</dbReference>
<dbReference type="Pfam" id="PF02837">
    <property type="entry name" value="Glyco_hydro_2_N"/>
    <property type="match status" value="1"/>
</dbReference>
<dbReference type="InterPro" id="IPR006102">
    <property type="entry name" value="Ig-like_GH2"/>
</dbReference>
<reference evidence="9 10" key="1">
    <citation type="submission" date="2018-10" db="EMBL/GenBank/DDBJ databases">
        <title>Draft Genome Sequence of Bacteroides sp. KCTC 15687.</title>
        <authorList>
            <person name="Yu S.Y."/>
            <person name="Kim J.S."/>
            <person name="Oh B.S."/>
            <person name="Park S.H."/>
            <person name="Kang S.W."/>
            <person name="Park J.E."/>
            <person name="Choi S.H."/>
            <person name="Han K.I."/>
            <person name="Lee K.C."/>
            <person name="Eom M.K."/>
            <person name="Suh M.K."/>
            <person name="Lee D.H."/>
            <person name="Yoon H."/>
            <person name="Kim B."/>
            <person name="Yang S.J."/>
            <person name="Lee J.S."/>
            <person name="Lee J.H."/>
        </authorList>
    </citation>
    <scope>NUCLEOTIDE SEQUENCE [LARGE SCALE GENOMIC DNA]</scope>
    <source>
        <strain evidence="9 10">KCTC 15687</strain>
    </source>
</reference>
<dbReference type="Pfam" id="PF02836">
    <property type="entry name" value="Glyco_hydro_2_C"/>
    <property type="match status" value="1"/>
</dbReference>
<dbReference type="InterPro" id="IPR017853">
    <property type="entry name" value="GH"/>
</dbReference>
<accession>A0A401LZJ2</accession>
<dbReference type="SUPFAM" id="SSF49785">
    <property type="entry name" value="Galactose-binding domain-like"/>
    <property type="match status" value="1"/>
</dbReference>
<dbReference type="EMBL" id="BHWB01000017">
    <property type="protein sequence ID" value="GCB36952.1"/>
    <property type="molecule type" value="Genomic_DNA"/>
</dbReference>
<protein>
    <recommendedName>
        <fullName evidence="3">beta-galactosidase</fullName>
        <ecNumber evidence="3">3.2.1.23</ecNumber>
    </recommendedName>
</protein>
<dbReference type="OrthoDB" id="9814867at2"/>
<feature type="domain" description="Glycoside hydrolase family 2 immunoglobulin-like beta-sandwich" evidence="6">
    <location>
        <begin position="224"/>
        <end position="323"/>
    </location>
</feature>
<evidence type="ECO:0000256" key="4">
    <source>
        <dbReference type="ARBA" id="ARBA00022801"/>
    </source>
</evidence>
<evidence type="ECO:0000259" key="7">
    <source>
        <dbReference type="Pfam" id="PF02836"/>
    </source>
</evidence>
<proteinExistence type="inferred from homology"/>